<dbReference type="InterPro" id="IPR005746">
    <property type="entry name" value="Thioredoxin"/>
</dbReference>
<dbReference type="InterPro" id="IPR013766">
    <property type="entry name" value="Thioredoxin_domain"/>
</dbReference>
<keyword evidence="6 10" id="KW-0676">Redox-active center</keyword>
<sequence>MANILTLDRANWQKEVVESPTPVLIDFWAAWCSPCRMIAPIVEELAGEYDGQLRVGKLNVDENPQVAAQYGVMSIPTLLLFKNGAPVERIVGFMPKKELKRRIDAAL</sequence>
<evidence type="ECO:0000256" key="3">
    <source>
        <dbReference type="ARBA" id="ARBA00022448"/>
    </source>
</evidence>
<evidence type="ECO:0000256" key="4">
    <source>
        <dbReference type="ARBA" id="ARBA00022982"/>
    </source>
</evidence>
<dbReference type="PRINTS" id="PR00421">
    <property type="entry name" value="THIOREDOXIN"/>
</dbReference>
<feature type="active site" description="Nucleophile" evidence="9">
    <location>
        <position position="32"/>
    </location>
</feature>
<dbReference type="NCBIfam" id="TIGR01068">
    <property type="entry name" value="thioredoxin"/>
    <property type="match status" value="1"/>
</dbReference>
<feature type="site" description="Deprotonates C-terminal active site Cys" evidence="9">
    <location>
        <position position="26"/>
    </location>
</feature>
<dbReference type="FunFam" id="3.40.30.10:FF:000001">
    <property type="entry name" value="Thioredoxin"/>
    <property type="match status" value="1"/>
</dbReference>
<keyword evidence="5 10" id="KW-1015">Disulfide bond</keyword>
<feature type="disulfide bond" description="Redox-active" evidence="10">
    <location>
        <begin position="32"/>
        <end position="35"/>
    </location>
</feature>
<name>A0AA35CJ63_9FIRM</name>
<evidence type="ECO:0000313" key="12">
    <source>
        <dbReference type="EMBL" id="BDG59333.1"/>
    </source>
</evidence>
<dbReference type="GO" id="GO:0005829">
    <property type="term" value="C:cytosol"/>
    <property type="evidence" value="ECO:0007669"/>
    <property type="project" value="TreeGrafter"/>
</dbReference>
<dbReference type="AlphaFoldDB" id="A0AA35CJ63"/>
<feature type="domain" description="Thioredoxin" evidence="11">
    <location>
        <begin position="1"/>
        <end position="107"/>
    </location>
</feature>
<keyword evidence="3" id="KW-0813">Transport</keyword>
<dbReference type="PROSITE" id="PS51352">
    <property type="entry name" value="THIOREDOXIN_2"/>
    <property type="match status" value="1"/>
</dbReference>
<dbReference type="SUPFAM" id="SSF52833">
    <property type="entry name" value="Thioredoxin-like"/>
    <property type="match status" value="1"/>
</dbReference>
<proteinExistence type="inferred from homology"/>
<evidence type="ECO:0000259" key="11">
    <source>
        <dbReference type="PROSITE" id="PS51352"/>
    </source>
</evidence>
<organism evidence="12 13">
    <name type="scientific">Caldinitratiruptor microaerophilus</name>
    <dbReference type="NCBI Taxonomy" id="671077"/>
    <lineage>
        <taxon>Bacteria</taxon>
        <taxon>Bacillati</taxon>
        <taxon>Bacillota</taxon>
        <taxon>Clostridia</taxon>
        <taxon>Eubacteriales</taxon>
        <taxon>Symbiobacteriaceae</taxon>
        <taxon>Caldinitratiruptor</taxon>
    </lineage>
</organism>
<protein>
    <recommendedName>
        <fullName evidence="2 7">Thioredoxin</fullName>
    </recommendedName>
</protein>
<comment type="similarity">
    <text evidence="1 8">Belongs to the thioredoxin family.</text>
</comment>
<evidence type="ECO:0000256" key="1">
    <source>
        <dbReference type="ARBA" id="ARBA00008987"/>
    </source>
</evidence>
<keyword evidence="13" id="KW-1185">Reference proteome</keyword>
<dbReference type="GO" id="GO:0045454">
    <property type="term" value="P:cell redox homeostasis"/>
    <property type="evidence" value="ECO:0007669"/>
    <property type="project" value="TreeGrafter"/>
</dbReference>
<dbReference type="RefSeq" id="WP_264843464.1">
    <property type="nucleotide sequence ID" value="NZ_AP025628.1"/>
</dbReference>
<dbReference type="PANTHER" id="PTHR45663:SF11">
    <property type="entry name" value="GEO12009P1"/>
    <property type="match status" value="1"/>
</dbReference>
<evidence type="ECO:0000256" key="2">
    <source>
        <dbReference type="ARBA" id="ARBA00020570"/>
    </source>
</evidence>
<evidence type="ECO:0000313" key="13">
    <source>
        <dbReference type="Proteomes" id="UP001163687"/>
    </source>
</evidence>
<feature type="site" description="Contributes to redox potential value" evidence="9">
    <location>
        <position position="33"/>
    </location>
</feature>
<dbReference type="PANTHER" id="PTHR45663">
    <property type="entry name" value="GEO12009P1"/>
    <property type="match status" value="1"/>
</dbReference>
<feature type="site" description="Contributes to redox potential value" evidence="9">
    <location>
        <position position="34"/>
    </location>
</feature>
<keyword evidence="4" id="KW-0249">Electron transport</keyword>
<dbReference type="Pfam" id="PF00085">
    <property type="entry name" value="Thioredoxin"/>
    <property type="match status" value="1"/>
</dbReference>
<evidence type="ECO:0000256" key="5">
    <source>
        <dbReference type="ARBA" id="ARBA00023157"/>
    </source>
</evidence>
<evidence type="ECO:0000256" key="10">
    <source>
        <dbReference type="PIRSR" id="PIRSR000077-4"/>
    </source>
</evidence>
<evidence type="ECO:0000256" key="7">
    <source>
        <dbReference type="NCBIfam" id="TIGR01068"/>
    </source>
</evidence>
<dbReference type="EMBL" id="AP025628">
    <property type="protein sequence ID" value="BDG59333.1"/>
    <property type="molecule type" value="Genomic_DNA"/>
</dbReference>
<evidence type="ECO:0000256" key="6">
    <source>
        <dbReference type="ARBA" id="ARBA00023284"/>
    </source>
</evidence>
<evidence type="ECO:0000256" key="9">
    <source>
        <dbReference type="PIRSR" id="PIRSR000077-1"/>
    </source>
</evidence>
<dbReference type="PIRSF" id="PIRSF000077">
    <property type="entry name" value="Thioredoxin"/>
    <property type="match status" value="1"/>
</dbReference>
<reference evidence="12" key="1">
    <citation type="submission" date="2022-03" db="EMBL/GenBank/DDBJ databases">
        <title>Complete genome sequence of Caldinitratiruptor microaerophilus.</title>
        <authorList>
            <person name="Mukaiyama R."/>
            <person name="Nishiyama T."/>
            <person name="Ueda K."/>
        </authorList>
    </citation>
    <scope>NUCLEOTIDE SEQUENCE</scope>
    <source>
        <strain evidence="12">JCM 16183</strain>
    </source>
</reference>
<evidence type="ECO:0000256" key="8">
    <source>
        <dbReference type="PIRNR" id="PIRNR000077"/>
    </source>
</evidence>
<dbReference type="Proteomes" id="UP001163687">
    <property type="component" value="Chromosome"/>
</dbReference>
<dbReference type="GO" id="GO:0015035">
    <property type="term" value="F:protein-disulfide reductase activity"/>
    <property type="evidence" value="ECO:0007669"/>
    <property type="project" value="UniProtKB-UniRule"/>
</dbReference>
<accession>A0AA35CJ63</accession>
<gene>
    <name evidence="12" type="ORF">caldi_04230</name>
</gene>
<dbReference type="Gene3D" id="3.40.30.10">
    <property type="entry name" value="Glutaredoxin"/>
    <property type="match status" value="1"/>
</dbReference>
<dbReference type="KEGG" id="cmic:caldi_04230"/>
<dbReference type="CDD" id="cd02947">
    <property type="entry name" value="TRX_family"/>
    <property type="match status" value="1"/>
</dbReference>
<feature type="active site" description="Nucleophile" evidence="9">
    <location>
        <position position="35"/>
    </location>
</feature>
<dbReference type="InterPro" id="IPR036249">
    <property type="entry name" value="Thioredoxin-like_sf"/>
</dbReference>